<accession>A0ABQ2TAT4</accession>
<feature type="transmembrane region" description="Helical" evidence="2">
    <location>
        <begin position="6"/>
        <end position="27"/>
    </location>
</feature>
<proteinExistence type="predicted"/>
<reference evidence="4" key="1">
    <citation type="journal article" date="2019" name="Int. J. Syst. Evol. Microbiol.">
        <title>The Global Catalogue of Microorganisms (GCM) 10K type strain sequencing project: providing services to taxonomists for standard genome sequencing and annotation.</title>
        <authorList>
            <consortium name="The Broad Institute Genomics Platform"/>
            <consortium name="The Broad Institute Genome Sequencing Center for Infectious Disease"/>
            <person name="Wu L."/>
            <person name="Ma J."/>
        </authorList>
    </citation>
    <scope>NUCLEOTIDE SEQUENCE [LARGE SCALE GENOMIC DNA]</scope>
    <source>
        <strain evidence="4">JCM 4350</strain>
    </source>
</reference>
<organism evidence="3 4">
    <name type="scientific">Streptomyces badius</name>
    <dbReference type="NCBI Taxonomy" id="1941"/>
    <lineage>
        <taxon>Bacteria</taxon>
        <taxon>Bacillati</taxon>
        <taxon>Actinomycetota</taxon>
        <taxon>Actinomycetes</taxon>
        <taxon>Kitasatosporales</taxon>
        <taxon>Streptomycetaceae</taxon>
        <taxon>Streptomyces</taxon>
    </lineage>
</organism>
<keyword evidence="2" id="KW-1133">Transmembrane helix</keyword>
<name>A0ABQ2TAT4_STRBA</name>
<dbReference type="Proteomes" id="UP000659767">
    <property type="component" value="Unassembled WGS sequence"/>
</dbReference>
<sequence>MGAVAVTTAIIIIAVVAVAAIAAFFLLRGRLTGGRGLRSRFGPEYDRVVARHGGDTEAAERELGDRVKRHGAIEERPLTEEARARYAARWAGAQELFVESPERSLTEADALLAELSRERGFPDGDDFEDRTDALSVHHAAHVDGYRRVHGARRGDAGTEEMREALIEARKLFDALLEGGGSGRGHGNRHLVKGRGTS</sequence>
<evidence type="ECO:0000313" key="4">
    <source>
        <dbReference type="Proteomes" id="UP000659767"/>
    </source>
</evidence>
<dbReference type="EMBL" id="BMSZ01000010">
    <property type="protein sequence ID" value="GGS58690.1"/>
    <property type="molecule type" value="Genomic_DNA"/>
</dbReference>
<keyword evidence="2" id="KW-0472">Membrane</keyword>
<comment type="caution">
    <text evidence="3">The sequence shown here is derived from an EMBL/GenBank/DDBJ whole genome shotgun (WGS) entry which is preliminary data.</text>
</comment>
<protein>
    <recommendedName>
        <fullName evidence="5">Secreted protein</fullName>
    </recommendedName>
</protein>
<evidence type="ECO:0008006" key="5">
    <source>
        <dbReference type="Google" id="ProtNLM"/>
    </source>
</evidence>
<feature type="compositionally biased region" description="Basic residues" evidence="1">
    <location>
        <begin position="185"/>
        <end position="197"/>
    </location>
</feature>
<keyword evidence="2" id="KW-0812">Transmembrane</keyword>
<evidence type="ECO:0000313" key="3">
    <source>
        <dbReference type="EMBL" id="GGS58690.1"/>
    </source>
</evidence>
<evidence type="ECO:0000256" key="2">
    <source>
        <dbReference type="SAM" id="Phobius"/>
    </source>
</evidence>
<evidence type="ECO:0000256" key="1">
    <source>
        <dbReference type="SAM" id="MobiDB-lite"/>
    </source>
</evidence>
<gene>
    <name evidence="3" type="ORF">GCM10010253_36620</name>
</gene>
<keyword evidence="4" id="KW-1185">Reference proteome</keyword>
<feature type="region of interest" description="Disordered" evidence="1">
    <location>
        <begin position="178"/>
        <end position="197"/>
    </location>
</feature>